<evidence type="ECO:0000313" key="1">
    <source>
        <dbReference type="EMBL" id="OUI90167.1"/>
    </source>
</evidence>
<proteinExistence type="predicted"/>
<organism evidence="1 2">
    <name type="scientific">Acetobacter indonesiensis</name>
    <dbReference type="NCBI Taxonomy" id="104101"/>
    <lineage>
        <taxon>Bacteria</taxon>
        <taxon>Pseudomonadati</taxon>
        <taxon>Pseudomonadota</taxon>
        <taxon>Alphaproteobacteria</taxon>
        <taxon>Acetobacterales</taxon>
        <taxon>Acetobacteraceae</taxon>
        <taxon>Acetobacter</taxon>
    </lineage>
</organism>
<dbReference type="Proteomes" id="UP000194641">
    <property type="component" value="Unassembled WGS sequence"/>
</dbReference>
<reference evidence="2" key="1">
    <citation type="submission" date="2014-06" db="EMBL/GenBank/DDBJ databases">
        <authorList>
            <person name="Winans N.J."/>
            <person name="Newell P.D."/>
            <person name="Douglas A.E."/>
        </authorList>
    </citation>
    <scope>NUCLEOTIDE SEQUENCE [LARGE SCALE GENOMIC DNA]</scope>
</reference>
<protein>
    <submittedName>
        <fullName evidence="1">Uncharacterized protein</fullName>
    </submittedName>
</protein>
<gene>
    <name evidence="1" type="ORF">HK17_14120</name>
</gene>
<comment type="caution">
    <text evidence="1">The sequence shown here is derived from an EMBL/GenBank/DDBJ whole genome shotgun (WGS) entry which is preliminary data.</text>
</comment>
<dbReference type="EMBL" id="JOPA01000054">
    <property type="protein sequence ID" value="OUI90167.1"/>
    <property type="molecule type" value="Genomic_DNA"/>
</dbReference>
<accession>A0A252AKK2</accession>
<name>A0A252AKK2_9PROT</name>
<evidence type="ECO:0000313" key="2">
    <source>
        <dbReference type="Proteomes" id="UP000194641"/>
    </source>
</evidence>
<sequence length="70" mass="7386">MSMVECADAGLRPDVRIRCWPKATAGGVAIGRLSGVATARVIAAVKREAGMRAFEDGWSLGCGRVQKARP</sequence>
<dbReference type="AlphaFoldDB" id="A0A252AKK2"/>